<dbReference type="GO" id="GO:0007035">
    <property type="term" value="P:vacuolar acidification"/>
    <property type="evidence" value="ECO:0007669"/>
    <property type="project" value="TreeGrafter"/>
</dbReference>
<reference evidence="2" key="1">
    <citation type="journal article" date="2014" name="PLoS ONE">
        <title>Transcriptome-Based Identification of ABC Transporters in the Western Tarnished Plant Bug Lygus hesperus.</title>
        <authorList>
            <person name="Hull J.J."/>
            <person name="Chaney K."/>
            <person name="Geib S.M."/>
            <person name="Fabrick J.A."/>
            <person name="Brent C.S."/>
            <person name="Walsh D."/>
            <person name="Lavine L.C."/>
        </authorList>
    </citation>
    <scope>NUCLEOTIDE SEQUENCE</scope>
</reference>
<protein>
    <submittedName>
        <fullName evidence="2">DmX-like protein 2</fullName>
    </submittedName>
</protein>
<dbReference type="EMBL" id="GBHO01016744">
    <property type="protein sequence ID" value="JAG26860.1"/>
    <property type="molecule type" value="Transcribed_RNA"/>
</dbReference>
<name>A0A0A9YBF0_LYGHE</name>
<dbReference type="PANTHER" id="PTHR13950">
    <property type="entry name" value="RABCONNECTIN-RELATED"/>
    <property type="match status" value="1"/>
</dbReference>
<dbReference type="GO" id="GO:0043291">
    <property type="term" value="C:RAVE complex"/>
    <property type="evidence" value="ECO:0007669"/>
    <property type="project" value="TreeGrafter"/>
</dbReference>
<organism evidence="2">
    <name type="scientific">Lygus hesperus</name>
    <name type="common">Western plant bug</name>
    <dbReference type="NCBI Taxonomy" id="30085"/>
    <lineage>
        <taxon>Eukaryota</taxon>
        <taxon>Metazoa</taxon>
        <taxon>Ecdysozoa</taxon>
        <taxon>Arthropoda</taxon>
        <taxon>Hexapoda</taxon>
        <taxon>Insecta</taxon>
        <taxon>Pterygota</taxon>
        <taxon>Neoptera</taxon>
        <taxon>Paraneoptera</taxon>
        <taxon>Hemiptera</taxon>
        <taxon>Heteroptera</taxon>
        <taxon>Panheteroptera</taxon>
        <taxon>Cimicomorpha</taxon>
        <taxon>Miridae</taxon>
        <taxon>Mirini</taxon>
        <taxon>Lygus</taxon>
    </lineage>
</organism>
<dbReference type="InterPro" id="IPR022033">
    <property type="entry name" value="Rav1p_C"/>
</dbReference>
<reference evidence="2" key="2">
    <citation type="submission" date="2014-07" db="EMBL/GenBank/DDBJ databases">
        <authorList>
            <person name="Hull J."/>
        </authorList>
    </citation>
    <scope>NUCLEOTIDE SEQUENCE</scope>
</reference>
<feature type="domain" description="RAVE complex protein Rav1 C-terminal" evidence="1">
    <location>
        <begin position="22"/>
        <end position="90"/>
    </location>
</feature>
<proteinExistence type="predicted"/>
<sequence>MFILARRTSALAALCKVHNLVKLSMFFSRNFDESKHQSAASANGFAALSKGKHIYAAAFFVLAQDHRSAVQVLLQRCHAPTLALFVLRIVLHYRHQHQLDNGNTIY</sequence>
<dbReference type="AlphaFoldDB" id="A0A0A9YBF0"/>
<evidence type="ECO:0000313" key="2">
    <source>
        <dbReference type="EMBL" id="JAG26860.1"/>
    </source>
</evidence>
<dbReference type="Pfam" id="PF12234">
    <property type="entry name" value="Rav1p_C"/>
    <property type="match status" value="1"/>
</dbReference>
<gene>
    <name evidence="2" type="primary">Dmxl2_2</name>
    <name evidence="2" type="ORF">CM83_47846</name>
</gene>
<evidence type="ECO:0000259" key="1">
    <source>
        <dbReference type="Pfam" id="PF12234"/>
    </source>
</evidence>
<dbReference type="InterPro" id="IPR052208">
    <property type="entry name" value="DmX-like/RAVE_component"/>
</dbReference>
<accession>A0A0A9YBF0</accession>
<dbReference type="PANTHER" id="PTHR13950:SF9">
    <property type="entry name" value="RABCONNECTIN-3A"/>
    <property type="match status" value="1"/>
</dbReference>